<evidence type="ECO:0000256" key="2">
    <source>
        <dbReference type="ARBA" id="ARBA00006343"/>
    </source>
</evidence>
<comment type="caution">
    <text evidence="10">The sequence shown here is derived from an EMBL/GenBank/DDBJ whole genome shotgun (WGS) entry which is preliminary data.</text>
</comment>
<dbReference type="EMBL" id="JAHUZD010000067">
    <property type="protein sequence ID" value="KAI3405121.1"/>
    <property type="molecule type" value="Genomic_DNA"/>
</dbReference>
<dbReference type="GO" id="GO:1902975">
    <property type="term" value="P:mitotic DNA replication initiation"/>
    <property type="evidence" value="ECO:0007669"/>
    <property type="project" value="TreeGrafter"/>
</dbReference>
<dbReference type="SUPFAM" id="SSF158573">
    <property type="entry name" value="GINS helical bundle-like"/>
    <property type="match status" value="1"/>
</dbReference>
<evidence type="ECO:0000256" key="6">
    <source>
        <dbReference type="ARBA" id="ARBA00023242"/>
    </source>
</evidence>
<dbReference type="CDD" id="cd21693">
    <property type="entry name" value="GINS_B_Psf3"/>
    <property type="match status" value="1"/>
</dbReference>
<dbReference type="Proteomes" id="UP001202479">
    <property type="component" value="Unassembled WGS sequence"/>
</dbReference>
<dbReference type="RefSeq" id="XP_049180866.1">
    <property type="nucleotide sequence ID" value="XM_049323267.1"/>
</dbReference>
<comment type="subunit">
    <text evidence="3">Component of the GINS complex which is a heterotetramer of SLD5, PSF1, PSF2 and PSF3.</text>
</comment>
<comment type="similarity">
    <text evidence="2 7">Belongs to the GINS3/PSF3 family.</text>
</comment>
<dbReference type="Pfam" id="PF05916">
    <property type="entry name" value="Sld5"/>
    <property type="match status" value="1"/>
</dbReference>
<gene>
    <name evidence="10" type="ORF">KGF56_002077</name>
</gene>
<dbReference type="SUPFAM" id="SSF160059">
    <property type="entry name" value="PriA/YqbF domain"/>
    <property type="match status" value="1"/>
</dbReference>
<organism evidence="10 11">
    <name type="scientific">Candida oxycetoniae</name>
    <dbReference type="NCBI Taxonomy" id="497107"/>
    <lineage>
        <taxon>Eukaryota</taxon>
        <taxon>Fungi</taxon>
        <taxon>Dikarya</taxon>
        <taxon>Ascomycota</taxon>
        <taxon>Saccharomycotina</taxon>
        <taxon>Pichiomycetes</taxon>
        <taxon>Debaryomycetaceae</taxon>
        <taxon>Candida/Lodderomyces clade</taxon>
        <taxon>Candida</taxon>
    </lineage>
</organism>
<evidence type="ECO:0000256" key="3">
    <source>
        <dbReference type="ARBA" id="ARBA00011352"/>
    </source>
</evidence>
<dbReference type="CDD" id="cd11713">
    <property type="entry name" value="GINS_A_psf3"/>
    <property type="match status" value="1"/>
</dbReference>
<dbReference type="AlphaFoldDB" id="A0AAI9WYR5"/>
<dbReference type="InterPro" id="IPR038437">
    <property type="entry name" value="GINS_Psf3_sf"/>
</dbReference>
<dbReference type="InterPro" id="IPR021151">
    <property type="entry name" value="GINS_A"/>
</dbReference>
<feature type="domain" description="GINS subunit" evidence="8">
    <location>
        <begin position="111"/>
        <end position="208"/>
    </location>
</feature>
<sequence length="210" mass="24431">MNEKKVKHVCDSLESRIMGYYDLDDILADSEKLPCLFNHTIPGLGYLEGNPGKPIKENTKIELPIWLAQVLAVIHTQSNSQEAQMSATAASSFEPDPESTPFISLIDPEFINDKVKNAFKSDPQSLNLHKLSPQYYKMIQRWCSLFYEPDLVELIMNSLKVRSFEINNFASNVYAKHFNDEFIYTLEEFEKRLFKETSESHKLMRQWLRE</sequence>
<dbReference type="Gene3D" id="1.20.58.2050">
    <property type="match status" value="1"/>
</dbReference>
<evidence type="ECO:0000256" key="4">
    <source>
        <dbReference type="ARBA" id="ARBA00015140"/>
    </source>
</evidence>
<evidence type="ECO:0000256" key="7">
    <source>
        <dbReference type="RuleBase" id="RU367161"/>
    </source>
</evidence>
<evidence type="ECO:0000313" key="10">
    <source>
        <dbReference type="EMBL" id="KAI3405121.1"/>
    </source>
</evidence>
<feature type="domain" description="DNA replication complex GINS protein PSF3 N-terminal" evidence="9">
    <location>
        <begin position="21"/>
        <end position="73"/>
    </location>
</feature>
<protein>
    <recommendedName>
        <fullName evidence="4 7">DNA replication complex GINS protein PSF3</fullName>
    </recommendedName>
</protein>
<proteinExistence type="inferred from homology"/>
<reference evidence="10" key="1">
    <citation type="journal article" date="2022" name="DNA Res.">
        <title>Genome analysis of five recently described species of the CUG-Ser clade uncovers Candida theae as a new hybrid lineage with pathogenic potential in the Candida parapsilosis species complex.</title>
        <authorList>
            <person name="Mixao V."/>
            <person name="Del Olmo V."/>
            <person name="Hegedusova E."/>
            <person name="Saus E."/>
            <person name="Pryszcz L."/>
            <person name="Cillingova A."/>
            <person name="Nosek J."/>
            <person name="Gabaldon T."/>
        </authorList>
    </citation>
    <scope>NUCLEOTIDE SEQUENCE</scope>
    <source>
        <strain evidence="10">CBS 10844</strain>
    </source>
</reference>
<evidence type="ECO:0000259" key="8">
    <source>
        <dbReference type="Pfam" id="PF05916"/>
    </source>
</evidence>
<keyword evidence="5 7" id="KW-0235">DNA replication</keyword>
<dbReference type="GO" id="GO:0000811">
    <property type="term" value="C:GINS complex"/>
    <property type="evidence" value="ECO:0007669"/>
    <property type="project" value="UniProtKB-UniRule"/>
</dbReference>
<keyword evidence="11" id="KW-1185">Reference proteome</keyword>
<evidence type="ECO:0000313" key="11">
    <source>
        <dbReference type="Proteomes" id="UP001202479"/>
    </source>
</evidence>
<dbReference type="InterPro" id="IPR055221">
    <property type="entry name" value="PSF3_N"/>
</dbReference>
<dbReference type="GeneID" id="73379694"/>
<dbReference type="InterPro" id="IPR010492">
    <property type="entry name" value="GINS_Psf3"/>
</dbReference>
<name>A0AAI9WYR5_9ASCO</name>
<dbReference type="PANTHER" id="PTHR22768:SF0">
    <property type="entry name" value="DNA REPLICATION COMPLEX GINS PROTEIN PSF3"/>
    <property type="match status" value="1"/>
</dbReference>
<comment type="subcellular location">
    <subcellularLocation>
        <location evidence="1 7">Nucleus</location>
    </subcellularLocation>
</comment>
<dbReference type="PANTHER" id="PTHR22768">
    <property type="entry name" value="DNA REPLICATION COMPLEX GINS PROTEIN PSF3"/>
    <property type="match status" value="1"/>
</dbReference>
<dbReference type="Pfam" id="PF22466">
    <property type="entry name" value="PSF3_N"/>
    <property type="match status" value="1"/>
</dbReference>
<dbReference type="InterPro" id="IPR036224">
    <property type="entry name" value="GINS_bundle-like_dom_sf"/>
</dbReference>
<evidence type="ECO:0000259" key="9">
    <source>
        <dbReference type="Pfam" id="PF22466"/>
    </source>
</evidence>
<accession>A0AAI9WYR5</accession>
<evidence type="ECO:0000256" key="1">
    <source>
        <dbReference type="ARBA" id="ARBA00004123"/>
    </source>
</evidence>
<evidence type="ECO:0000256" key="5">
    <source>
        <dbReference type="ARBA" id="ARBA00022705"/>
    </source>
</evidence>
<comment type="function">
    <text evidence="7">The GINS complex plays an essential role in the initiation of DNA replication.</text>
</comment>
<keyword evidence="6 7" id="KW-0539">Nucleus</keyword>